<accession>A0A3P3VT87</accession>
<reference evidence="1 2" key="1">
    <citation type="submission" date="2018-11" db="EMBL/GenBank/DDBJ databases">
        <title>YIM 102482-1 draft genome.</title>
        <authorList>
            <person name="Li G."/>
            <person name="Jiang Y."/>
        </authorList>
    </citation>
    <scope>NUCLEOTIDE SEQUENCE [LARGE SCALE GENOMIC DNA]</scope>
    <source>
        <strain evidence="1 2">YIM 102482-1</strain>
    </source>
</reference>
<protein>
    <submittedName>
        <fullName evidence="1">Glutaredoxin family protein</fullName>
    </submittedName>
</protein>
<keyword evidence="2" id="KW-1185">Reference proteome</keyword>
<comment type="caution">
    <text evidence="1">The sequence shown here is derived from an EMBL/GenBank/DDBJ whole genome shotgun (WGS) entry which is preliminary data.</text>
</comment>
<dbReference type="AlphaFoldDB" id="A0A3P3VT87"/>
<dbReference type="SUPFAM" id="SSF52833">
    <property type="entry name" value="Thioredoxin-like"/>
    <property type="match status" value="1"/>
</dbReference>
<dbReference type="EMBL" id="RQVS01000013">
    <property type="protein sequence ID" value="RRJ86001.1"/>
    <property type="molecule type" value="Genomic_DNA"/>
</dbReference>
<sequence>MIVDFYERPGCHLCEDALAIVDEETARAGAELRRHNIDEDARQQAAYGELIPVVVIDGEPHAQWFVERERLRAALA</sequence>
<gene>
    <name evidence="1" type="ORF">EG850_10710</name>
</gene>
<evidence type="ECO:0000313" key="1">
    <source>
        <dbReference type="EMBL" id="RRJ86001.1"/>
    </source>
</evidence>
<dbReference type="RefSeq" id="WP_124973313.1">
    <property type="nucleotide sequence ID" value="NZ_RQVS01000013.1"/>
</dbReference>
<dbReference type="InterPro" id="IPR036249">
    <property type="entry name" value="Thioredoxin-like_sf"/>
</dbReference>
<name>A0A3P3VT87_9MICO</name>
<dbReference type="Proteomes" id="UP000274391">
    <property type="component" value="Unassembled WGS sequence"/>
</dbReference>
<organism evidence="1 2">
    <name type="scientific">Gulosibacter macacae</name>
    <dbReference type="NCBI Taxonomy" id="2488791"/>
    <lineage>
        <taxon>Bacteria</taxon>
        <taxon>Bacillati</taxon>
        <taxon>Actinomycetota</taxon>
        <taxon>Actinomycetes</taxon>
        <taxon>Micrococcales</taxon>
        <taxon>Microbacteriaceae</taxon>
        <taxon>Gulosibacter</taxon>
    </lineage>
</organism>
<dbReference type="Gene3D" id="3.40.30.10">
    <property type="entry name" value="Glutaredoxin"/>
    <property type="match status" value="1"/>
</dbReference>
<dbReference type="Pfam" id="PF05768">
    <property type="entry name" value="Glrx-like"/>
    <property type="match status" value="1"/>
</dbReference>
<dbReference type="InterPro" id="IPR008554">
    <property type="entry name" value="Glutaredoxin-like"/>
</dbReference>
<evidence type="ECO:0000313" key="2">
    <source>
        <dbReference type="Proteomes" id="UP000274391"/>
    </source>
</evidence>
<dbReference type="OrthoDB" id="8779161at2"/>
<proteinExistence type="predicted"/>